<dbReference type="Gene3D" id="3.40.30.10">
    <property type="entry name" value="Glutaredoxin"/>
    <property type="match status" value="1"/>
</dbReference>
<name>A0ABQ3FG46_9GAMM</name>
<dbReference type="NCBIfam" id="TIGR02182">
    <property type="entry name" value="GRXB"/>
    <property type="match status" value="1"/>
</dbReference>
<proteinExistence type="predicted"/>
<dbReference type="Proteomes" id="UP000604243">
    <property type="component" value="Unassembled WGS sequence"/>
</dbReference>
<keyword evidence="4" id="KW-1185">Reference proteome</keyword>
<dbReference type="Pfam" id="PF13417">
    <property type="entry name" value="GST_N_3"/>
    <property type="match status" value="1"/>
</dbReference>
<evidence type="ECO:0000313" key="4">
    <source>
        <dbReference type="Proteomes" id="UP000604243"/>
    </source>
</evidence>
<dbReference type="SUPFAM" id="SSF52833">
    <property type="entry name" value="Thioredoxin-like"/>
    <property type="match status" value="1"/>
</dbReference>
<sequence length="218" mass="24427">MDLYIYDHCPFCVKARMIFGLRDVPVTLQTLLNDDAETPTRLVGEKKVPILEFEDGHTVDESLDIVQCIDSEAEGVKVLDGPRNQEIERWVKASGDTVIKLFIPRVPRAPLGEFATPEAAEYFTRNKEATFGSFDTLLAQTPELLVDLERWLNELDALIQSPEAVNGVLSMDDIELFPVLRQLSLVEGVKYPKNVEAYRQAMSQLANVPLHDEIAVAA</sequence>
<organism evidence="3 4">
    <name type="scientific">Kushneria pakistanensis</name>
    <dbReference type="NCBI Taxonomy" id="1508770"/>
    <lineage>
        <taxon>Bacteria</taxon>
        <taxon>Pseudomonadati</taxon>
        <taxon>Pseudomonadota</taxon>
        <taxon>Gammaproteobacteria</taxon>
        <taxon>Oceanospirillales</taxon>
        <taxon>Halomonadaceae</taxon>
        <taxon>Kushneria</taxon>
    </lineage>
</organism>
<feature type="domain" description="GST N-terminal" evidence="2">
    <location>
        <begin position="3"/>
        <end position="75"/>
    </location>
</feature>
<dbReference type="RefSeq" id="WP_189516456.1">
    <property type="nucleotide sequence ID" value="NZ_BMZM01000002.1"/>
</dbReference>
<dbReference type="EMBL" id="BMZM01000002">
    <property type="protein sequence ID" value="GHC22780.1"/>
    <property type="molecule type" value="Genomic_DNA"/>
</dbReference>
<dbReference type="Gene3D" id="1.20.1050.10">
    <property type="match status" value="1"/>
</dbReference>
<evidence type="ECO:0000259" key="2">
    <source>
        <dbReference type="Pfam" id="PF13417"/>
    </source>
</evidence>
<dbReference type="SUPFAM" id="SSF47616">
    <property type="entry name" value="GST C-terminal domain-like"/>
    <property type="match status" value="1"/>
</dbReference>
<dbReference type="SFLD" id="SFLDS00019">
    <property type="entry name" value="Glutathione_Transferase_(cytos"/>
    <property type="match status" value="1"/>
</dbReference>
<dbReference type="SFLD" id="SFLDG01204">
    <property type="entry name" value="Grx2-like.1"/>
    <property type="match status" value="1"/>
</dbReference>
<protein>
    <submittedName>
        <fullName evidence="3">Glutaredoxin 2</fullName>
    </submittedName>
</protein>
<evidence type="ECO:0000313" key="3">
    <source>
        <dbReference type="EMBL" id="GHC22780.1"/>
    </source>
</evidence>
<evidence type="ECO:0000259" key="1">
    <source>
        <dbReference type="Pfam" id="PF04399"/>
    </source>
</evidence>
<dbReference type="SFLD" id="SFLDG01183">
    <property type="entry name" value="Grx2-like"/>
    <property type="match status" value="1"/>
</dbReference>
<gene>
    <name evidence="3" type="primary">grxB</name>
    <name evidence="3" type="ORF">GCM10010082_13630</name>
</gene>
<dbReference type="InterPro" id="IPR036249">
    <property type="entry name" value="Thioredoxin-like_sf"/>
</dbReference>
<dbReference type="InterPro" id="IPR040079">
    <property type="entry name" value="Glutathione_S-Trfase"/>
</dbReference>
<accession>A0ABQ3FG46</accession>
<dbReference type="InterPro" id="IPR007494">
    <property type="entry name" value="Glutaredoxin2_C"/>
</dbReference>
<dbReference type="NCBIfam" id="NF007702">
    <property type="entry name" value="PRK10387.1"/>
    <property type="match status" value="1"/>
</dbReference>
<comment type="caution">
    <text evidence="3">The sequence shown here is derived from an EMBL/GenBank/DDBJ whole genome shotgun (WGS) entry which is preliminary data.</text>
</comment>
<reference evidence="4" key="1">
    <citation type="journal article" date="2019" name="Int. J. Syst. Evol. Microbiol.">
        <title>The Global Catalogue of Microorganisms (GCM) 10K type strain sequencing project: providing services to taxonomists for standard genome sequencing and annotation.</title>
        <authorList>
            <consortium name="The Broad Institute Genomics Platform"/>
            <consortium name="The Broad Institute Genome Sequencing Center for Infectious Disease"/>
            <person name="Wu L."/>
            <person name="Ma J."/>
        </authorList>
    </citation>
    <scope>NUCLEOTIDE SEQUENCE [LARGE SCALE GENOMIC DNA]</scope>
    <source>
        <strain evidence="4">KCTC 42082</strain>
    </source>
</reference>
<dbReference type="CDD" id="cd03199">
    <property type="entry name" value="GST_C_GRX2"/>
    <property type="match status" value="1"/>
</dbReference>
<dbReference type="InterPro" id="IPR004045">
    <property type="entry name" value="Glutathione_S-Trfase_N"/>
</dbReference>
<feature type="domain" description="Glutaredoxin 2 C-terminal" evidence="1">
    <location>
        <begin position="86"/>
        <end position="215"/>
    </location>
</feature>
<dbReference type="Pfam" id="PF04399">
    <property type="entry name" value="Glutaredoxin2_C"/>
    <property type="match status" value="1"/>
</dbReference>
<dbReference type="InterPro" id="IPR036282">
    <property type="entry name" value="Glutathione-S-Trfase_C_sf"/>
</dbReference>
<dbReference type="InterPro" id="IPR011901">
    <property type="entry name" value="Grx2"/>
</dbReference>